<dbReference type="Proteomes" id="UP000199470">
    <property type="component" value="Unassembled WGS sequence"/>
</dbReference>
<evidence type="ECO:0000256" key="1">
    <source>
        <dbReference type="SAM" id="MobiDB-lite"/>
    </source>
</evidence>
<feature type="compositionally biased region" description="Low complexity" evidence="1">
    <location>
        <begin position="173"/>
        <end position="189"/>
    </location>
</feature>
<proteinExistence type="predicted"/>
<name>A0A1I4IKJ8_9BURK</name>
<protein>
    <submittedName>
        <fullName evidence="2">Uncharacterized protein</fullName>
    </submittedName>
</protein>
<gene>
    <name evidence="2" type="ORF">SAMN02982985_00621</name>
</gene>
<dbReference type="EMBL" id="FOTW01000005">
    <property type="protein sequence ID" value="SFL54795.1"/>
    <property type="molecule type" value="Genomic_DNA"/>
</dbReference>
<dbReference type="AlphaFoldDB" id="A0A1I4IKJ8"/>
<accession>A0A1I4IKJ8</accession>
<organism evidence="2 3">
    <name type="scientific">Rugamonas rubra</name>
    <dbReference type="NCBI Taxonomy" id="758825"/>
    <lineage>
        <taxon>Bacteria</taxon>
        <taxon>Pseudomonadati</taxon>
        <taxon>Pseudomonadota</taxon>
        <taxon>Betaproteobacteria</taxon>
        <taxon>Burkholderiales</taxon>
        <taxon>Oxalobacteraceae</taxon>
        <taxon>Telluria group</taxon>
        <taxon>Rugamonas</taxon>
    </lineage>
</organism>
<sequence length="280" mass="28780">MVDFTRGVPVAGYFRTELWLPRRAAAAFTAAGRSLPHKPAPANRSLSPILATAAPAAATTGRTERTGHRCRPAGSVNDLMRPTRMRRRGRDHAQAGQRRQQTADLGRAQTGQLVVAGLGGAGGAAAVAALDDVGEGAGLGARHASDLTVRHGVRRAQRRLAAQGAAGVGDGDQAGPLRRRQAGAAGAAPVDGSTASQGQGKDDASLCYAAHVAHFTSPVWPIVQPPAFAASAALLAHSSIGSLATSSNSKNARQSWDSQTSMNSQNSISSSRLFILATAF</sequence>
<feature type="region of interest" description="Disordered" evidence="1">
    <location>
        <begin position="57"/>
        <end position="107"/>
    </location>
</feature>
<evidence type="ECO:0000313" key="3">
    <source>
        <dbReference type="Proteomes" id="UP000199470"/>
    </source>
</evidence>
<reference evidence="2 3" key="1">
    <citation type="submission" date="2016-10" db="EMBL/GenBank/DDBJ databases">
        <authorList>
            <person name="de Groot N.N."/>
        </authorList>
    </citation>
    <scope>NUCLEOTIDE SEQUENCE [LARGE SCALE GENOMIC DNA]</scope>
    <source>
        <strain evidence="2 3">ATCC 43154</strain>
    </source>
</reference>
<feature type="region of interest" description="Disordered" evidence="1">
    <location>
        <begin position="244"/>
        <end position="264"/>
    </location>
</feature>
<keyword evidence="3" id="KW-1185">Reference proteome</keyword>
<feature type="region of interest" description="Disordered" evidence="1">
    <location>
        <begin position="160"/>
        <end position="199"/>
    </location>
</feature>
<evidence type="ECO:0000313" key="2">
    <source>
        <dbReference type="EMBL" id="SFL54795.1"/>
    </source>
</evidence>
<feature type="compositionally biased region" description="Polar residues" evidence="1">
    <location>
        <begin position="245"/>
        <end position="257"/>
    </location>
</feature>
<dbReference type="STRING" id="758825.SAMN02982985_00621"/>